<evidence type="ECO:0000313" key="8">
    <source>
        <dbReference type="Proteomes" id="UP000410492"/>
    </source>
</evidence>
<dbReference type="AlphaFoldDB" id="A0A653BH50"/>
<reference evidence="7 8" key="1">
    <citation type="submission" date="2019-01" db="EMBL/GenBank/DDBJ databases">
        <authorList>
            <person name="Sayadi A."/>
        </authorList>
    </citation>
    <scope>NUCLEOTIDE SEQUENCE [LARGE SCALE GENOMIC DNA]</scope>
</reference>
<keyword evidence="8" id="KW-1185">Reference proteome</keyword>
<evidence type="ECO:0000256" key="1">
    <source>
        <dbReference type="ARBA" id="ARBA00022723"/>
    </source>
</evidence>
<keyword evidence="3" id="KW-0862">Zinc</keyword>
<accession>A0A653BH50</accession>
<keyword evidence="4" id="KW-0175">Coiled coil</keyword>
<evidence type="ECO:0000313" key="7">
    <source>
        <dbReference type="EMBL" id="VEN34912.1"/>
    </source>
</evidence>
<organism evidence="7 8">
    <name type="scientific">Callosobruchus maculatus</name>
    <name type="common">Southern cowpea weevil</name>
    <name type="synonym">Pulse bruchid</name>
    <dbReference type="NCBI Taxonomy" id="64391"/>
    <lineage>
        <taxon>Eukaryota</taxon>
        <taxon>Metazoa</taxon>
        <taxon>Ecdysozoa</taxon>
        <taxon>Arthropoda</taxon>
        <taxon>Hexapoda</taxon>
        <taxon>Insecta</taxon>
        <taxon>Pterygota</taxon>
        <taxon>Neoptera</taxon>
        <taxon>Endopterygota</taxon>
        <taxon>Coleoptera</taxon>
        <taxon>Polyphaga</taxon>
        <taxon>Cucujiformia</taxon>
        <taxon>Chrysomeloidea</taxon>
        <taxon>Chrysomelidae</taxon>
        <taxon>Bruchinae</taxon>
        <taxon>Bruchini</taxon>
        <taxon>Callosobruchus</taxon>
    </lineage>
</organism>
<dbReference type="PANTHER" id="PTHR24102">
    <property type="entry name" value="PHD FINGER PROTEIN"/>
    <property type="match status" value="1"/>
</dbReference>
<keyword evidence="2" id="KW-0863">Zinc-finger</keyword>
<gene>
    <name evidence="7" type="ORF">CALMAC_LOCUS963</name>
</gene>
<evidence type="ECO:0000256" key="2">
    <source>
        <dbReference type="ARBA" id="ARBA00022771"/>
    </source>
</evidence>
<feature type="region of interest" description="Disordered" evidence="5">
    <location>
        <begin position="459"/>
        <end position="484"/>
    </location>
</feature>
<feature type="compositionally biased region" description="Polar residues" evidence="5">
    <location>
        <begin position="113"/>
        <end position="130"/>
    </location>
</feature>
<dbReference type="PANTHER" id="PTHR24102:SF28">
    <property type="entry name" value="PHD-TYPE DOMAIN-CONTAINING PROTEIN"/>
    <property type="match status" value="1"/>
</dbReference>
<dbReference type="SMART" id="SM00249">
    <property type="entry name" value="PHD"/>
    <property type="match status" value="1"/>
</dbReference>
<proteinExistence type="predicted"/>
<name>A0A653BH50_CALMS</name>
<dbReference type="Gene3D" id="3.30.40.10">
    <property type="entry name" value="Zinc/RING finger domain, C3HC4 (zinc finger)"/>
    <property type="match status" value="1"/>
</dbReference>
<dbReference type="InterPro" id="IPR001965">
    <property type="entry name" value="Znf_PHD"/>
</dbReference>
<evidence type="ECO:0000256" key="3">
    <source>
        <dbReference type="ARBA" id="ARBA00022833"/>
    </source>
</evidence>
<feature type="compositionally biased region" description="Polar residues" evidence="5">
    <location>
        <begin position="263"/>
        <end position="279"/>
    </location>
</feature>
<feature type="compositionally biased region" description="Basic and acidic residues" evidence="5">
    <location>
        <begin position="139"/>
        <end position="155"/>
    </location>
</feature>
<dbReference type="SUPFAM" id="SSF57903">
    <property type="entry name" value="FYVE/PHD zinc finger"/>
    <property type="match status" value="1"/>
</dbReference>
<feature type="domain" description="Zinc finger PHD-type" evidence="6">
    <location>
        <begin position="325"/>
        <end position="365"/>
    </location>
</feature>
<dbReference type="EMBL" id="CAACVG010001092">
    <property type="protein sequence ID" value="VEN34912.1"/>
    <property type="molecule type" value="Genomic_DNA"/>
</dbReference>
<sequence length="484" mass="53864">MNGLEITKQLKCSIESNQTRLKSAIQNHQKCLLKLKTDPYNVDLQKEVNIAEDDIIFIGLEQKSLLERLRDEYKAFQKLQKNQLVKNGIEERRFNLTNALNRARKQNILARSASTGSFSDDSQGGADQNCSPNSSSSSPEHRPTHRADSASRRSEAQVPRDLAQSEFLSYFCLATHDLYREMQNRRAERKRRSTANPHFLYGNKGWDFLTGNKRKRNNYLVSPVSPPNTRQSVRKKQERTSPPLNATTTGSQASPAPVLSGGTALSSNGGTVTAKQEANAGTASASTTALNKNVLSSFPSIPNLPSGLIIERVSPSESPSPDTKVCNVCKLSGAITICETCSNGFHISCHNRPLSQTPRQCPKCMIKEVRTIGTLNVPSGMTVSYINTPEYTEKLNEKKQLEEKRQTLTAELTQLQNRHSQLTISLKDQKNQQDELLMTQQSTEEKIKQILNFINQMKEPPIVVEEENSRDEVEPASESGSSSS</sequence>
<dbReference type="InterPro" id="IPR013083">
    <property type="entry name" value="Znf_RING/FYVE/PHD"/>
</dbReference>
<dbReference type="GO" id="GO:0008270">
    <property type="term" value="F:zinc ion binding"/>
    <property type="evidence" value="ECO:0007669"/>
    <property type="project" value="UniProtKB-KW"/>
</dbReference>
<evidence type="ECO:0000259" key="6">
    <source>
        <dbReference type="SMART" id="SM00249"/>
    </source>
</evidence>
<feature type="coiled-coil region" evidence="4">
    <location>
        <begin position="391"/>
        <end position="432"/>
    </location>
</feature>
<feature type="region of interest" description="Disordered" evidence="5">
    <location>
        <begin position="113"/>
        <end position="159"/>
    </location>
</feature>
<feature type="region of interest" description="Disordered" evidence="5">
    <location>
        <begin position="184"/>
        <end position="279"/>
    </location>
</feature>
<dbReference type="InterPro" id="IPR011011">
    <property type="entry name" value="Znf_FYVE_PHD"/>
</dbReference>
<protein>
    <recommendedName>
        <fullName evidence="6">Zinc finger PHD-type domain-containing protein</fullName>
    </recommendedName>
</protein>
<evidence type="ECO:0000256" key="5">
    <source>
        <dbReference type="SAM" id="MobiDB-lite"/>
    </source>
</evidence>
<dbReference type="OrthoDB" id="336088at2759"/>
<evidence type="ECO:0000256" key="4">
    <source>
        <dbReference type="SAM" id="Coils"/>
    </source>
</evidence>
<feature type="compositionally biased region" description="Polar residues" evidence="5">
    <location>
        <begin position="240"/>
        <end position="254"/>
    </location>
</feature>
<keyword evidence="1" id="KW-0479">Metal-binding</keyword>
<dbReference type="Proteomes" id="UP000410492">
    <property type="component" value="Unassembled WGS sequence"/>
</dbReference>